<sequence>MKHRLLQLFFWCFLSGSALAQTAPSRFALQATVTDTLGAKLNGATVMLQTVTDSTLTNYGRSAETGAFVLKGIKRGSYILKITYVGMMPLTKNVSFEQEATVDLGTIKLKPIAKELYEVVVRTARAPLTIRGDTVEYDTRAFKVPPGSSVEDLLRKLPGVIVDREGNIRAQGQEVKKVLVDGKQFFSDDPKTATKNLQAEAISKVQVFSDKTEKAKLTGVDDGTKEKTMNLELKEEFKKGGFGKITGGAGPASNLSARAEVRGNYNKFNKTQQFSVIGLANNTNQTGLSWADYQDFRGSNSFNWNDNADFGFGGGFMYFGGGDEESLTIPISGGDRGNGLSDNQAAGVNYNFDTKKTKISSSYYFSQTKLRSETQSEENNFFPTGTLNTRSASNQINRNSTHRISFRIEKELDSLNKIVFVNNSRFATANALLFSNRDIRRILSATSTPTTSNTTNNNSTSQSFGTNNSIIYRMNFKKKGRSFAASIGYQLNANDATLNINAENRFYEALDLNDQFRLIRQRQATNSNVAQYKASLQYVEPLSKKVFWESFYNFNLRNDAVDRDVLDTRTDQLLRVDTLSRYYTNNYTYNRLGTGFRYTNKGLNIGVGGAVQRFTLNGQYAFDQTLPVRQTIDRVFTTFIPNVSLNFDMKNNKFMYGGYNLRVQIPSSRDLQPLVDNSNPLFISRGNPDLLPALTHGVNLGFQYFNPGSFTNYYGGVSYGSITNQIVYAQTIDPRTLVRTSVPVNVSGGNNFSFYSNVSFPLKKTKATLDLGGNINAGRTLTPINGELNQTNTTNYNINTRLSLTPADWFTFYGNAEIGIGNAKYSISTAEDAQTISNNYSADANVKLPGGIFVSSTFNYLLYRNQRFGFERNLPIWNAAVYRLVGKAKKMEVRLSAFDLLNRNVNVSQYAGPTAVFNSSTRTLARYFMFSMTYNMRGVKASIRKGGWDD</sequence>
<comment type="caution">
    <text evidence="3">The sequence shown here is derived from an EMBL/GenBank/DDBJ whole genome shotgun (WGS) entry which is preliminary data.</text>
</comment>
<protein>
    <submittedName>
        <fullName evidence="3">Outer membrane beta-barrel protein</fullName>
    </submittedName>
</protein>
<accession>A0A939K1K5</accession>
<dbReference type="Proteomes" id="UP000664795">
    <property type="component" value="Unassembled WGS sequence"/>
</dbReference>
<dbReference type="SUPFAM" id="SSF49478">
    <property type="entry name" value="Cna protein B-type domain"/>
    <property type="match status" value="1"/>
</dbReference>
<dbReference type="Gene3D" id="2.60.40.1120">
    <property type="entry name" value="Carboxypeptidase-like, regulatory domain"/>
    <property type="match status" value="1"/>
</dbReference>
<dbReference type="Pfam" id="PF13620">
    <property type="entry name" value="CarboxypepD_reg"/>
    <property type="match status" value="1"/>
</dbReference>
<dbReference type="AlphaFoldDB" id="A0A939K1K5"/>
<evidence type="ECO:0000313" key="3">
    <source>
        <dbReference type="EMBL" id="MBO0933161.1"/>
    </source>
</evidence>
<feature type="chain" id="PRO_5036976531" evidence="1">
    <location>
        <begin position="21"/>
        <end position="950"/>
    </location>
</feature>
<keyword evidence="1" id="KW-0732">Signal</keyword>
<dbReference type="Pfam" id="PF14905">
    <property type="entry name" value="OMP_b-brl_3"/>
    <property type="match status" value="1"/>
</dbReference>
<evidence type="ECO:0000256" key="1">
    <source>
        <dbReference type="SAM" id="SignalP"/>
    </source>
</evidence>
<gene>
    <name evidence="3" type="ORF">J2I48_19280</name>
</gene>
<dbReference type="RefSeq" id="WP_207337123.1">
    <property type="nucleotide sequence ID" value="NZ_JAFMYU010000017.1"/>
</dbReference>
<evidence type="ECO:0000313" key="4">
    <source>
        <dbReference type="Proteomes" id="UP000664795"/>
    </source>
</evidence>
<keyword evidence="4" id="KW-1185">Reference proteome</keyword>
<organism evidence="3 4">
    <name type="scientific">Fibrella aquatilis</name>
    <dbReference type="NCBI Taxonomy" id="2817059"/>
    <lineage>
        <taxon>Bacteria</taxon>
        <taxon>Pseudomonadati</taxon>
        <taxon>Bacteroidota</taxon>
        <taxon>Cytophagia</taxon>
        <taxon>Cytophagales</taxon>
        <taxon>Spirosomataceae</taxon>
        <taxon>Fibrella</taxon>
    </lineage>
</organism>
<feature type="signal peptide" evidence="1">
    <location>
        <begin position="1"/>
        <end position="20"/>
    </location>
</feature>
<evidence type="ECO:0000259" key="2">
    <source>
        <dbReference type="Pfam" id="PF14905"/>
    </source>
</evidence>
<feature type="domain" description="Outer membrane protein beta-barrel" evidence="2">
    <location>
        <begin position="475"/>
        <end position="804"/>
    </location>
</feature>
<dbReference type="SUPFAM" id="SSF56935">
    <property type="entry name" value="Porins"/>
    <property type="match status" value="1"/>
</dbReference>
<dbReference type="InterPro" id="IPR041700">
    <property type="entry name" value="OMP_b-brl_3"/>
</dbReference>
<dbReference type="EMBL" id="JAFMYU010000017">
    <property type="protein sequence ID" value="MBO0933161.1"/>
    <property type="molecule type" value="Genomic_DNA"/>
</dbReference>
<proteinExistence type="predicted"/>
<name>A0A939K1K5_9BACT</name>
<reference evidence="3 4" key="1">
    <citation type="submission" date="2021-03" db="EMBL/GenBank/DDBJ databases">
        <title>Fibrella sp. HMF5036 genome sequencing and assembly.</title>
        <authorList>
            <person name="Kang H."/>
            <person name="Kim H."/>
            <person name="Bae S."/>
            <person name="Joh K."/>
        </authorList>
    </citation>
    <scope>NUCLEOTIDE SEQUENCE [LARGE SCALE GENOMIC DNA]</scope>
    <source>
        <strain evidence="3 4">HMF5036</strain>
    </source>
</reference>